<evidence type="ECO:0000313" key="3">
    <source>
        <dbReference type="Proteomes" id="UP000718564"/>
    </source>
</evidence>
<dbReference type="EMBL" id="QMEB01000075">
    <property type="protein sequence ID" value="NMG20087.1"/>
    <property type="molecule type" value="Genomic_DNA"/>
</dbReference>
<protein>
    <submittedName>
        <fullName evidence="2">CAAX protease</fullName>
    </submittedName>
</protein>
<gene>
    <name evidence="2" type="ORF">DP116_11705</name>
</gene>
<keyword evidence="1" id="KW-0472">Membrane</keyword>
<sequence>MNVKRVSIFLGIVFIAVLCTVLFPELSHLWLGWYNALGGALKLTVDLLQISFIAVLFAGLLAPLEALGWWAGWYGDKVDTKLNLGILEQEIPPQTNVVRYVIYLDGIGQASFKYFPDGDQFLHELAIALPDNTVLIKGIIPYSVFNRPLTEGGILSPFWRFAERRSQSKTGSIFNALLTLAINIRNLLVVAVSADQRFGPIYNQGTAQVMYNSLINHGYKPGSAVPITLIGFSGGGQIAMGALSYLKQALDKAPIEVISLAGVISGNTNALLAEHLYHLVGDKDPVERLGPILFAKRWKVFFLSYWNRAKRLGKISFVSLGPVGHMGAGGPLDDKKFLSDGRSYLRQTVDIISGILRDEYPYNEELVITKLSNYERYREAAFNRPEYYPLNQSVNTEFYEPIAPWMGRLILPPKEQRQSGVLFEVHHADTKHQHLVGQVVYLQWIDDPESKVSVQSTKKDVHFNAEALYNYTRGKIVPIRINHWRQVTPLESLAGSRPNDDIIVKLREPVVVEQNGKITLYITSEPVQISGRFYGLVRFLQPIQPGSEQFRVIHFNRASRKFNSVEEVVLLPEVIPSEQNISSSTKDGLEKSPLNETGWYIYGAKNAAGMFVVQALAPRALLRVQPREVVVGRKLAMEYLKKRSWNNIITKKGQIQSVILNRKSKDIPQAVSKWREGECALLLHVYGGIGGKKREIAAKAPVYFGHSAYGVAEVVREPLTGELRFEIEYHQVYTHNVDGLIAGTLSWTRYMGDRQFGWLGIRPVCDTLIKLDALTNDYDADEVKRTLLGVLVRELEIMTARYRIGDGMGATYVGPANNCAQDSNQALYAAIKVIQAAIQFDAKDIAYAIKNNPEFKNWLLRHPEYATSFKQLVKLDKAIRHDLLPFGIARADWENSSTTTIGSSLADSPLQQILKALVSWRSILPRKASDSVTEIFHKQGASLWILSTSQVGNSDPEIAAIAPFTF</sequence>
<reference evidence="2 3" key="1">
    <citation type="submission" date="2018-06" db="EMBL/GenBank/DDBJ databases">
        <title>Comparative genomics of Brasilonema spp. strains.</title>
        <authorList>
            <person name="Alvarenga D.O."/>
            <person name="Fiore M.F."/>
            <person name="Varani A.M."/>
        </authorList>
    </citation>
    <scope>NUCLEOTIDE SEQUENCE [LARGE SCALE GENOMIC DNA]</scope>
    <source>
        <strain evidence="2 3">SPC951</strain>
    </source>
</reference>
<dbReference type="RefSeq" id="WP_169155348.1">
    <property type="nucleotide sequence ID" value="NZ_CAWPJE010000053.1"/>
</dbReference>
<dbReference type="Proteomes" id="UP000718564">
    <property type="component" value="Unassembled WGS sequence"/>
</dbReference>
<evidence type="ECO:0000313" key="2">
    <source>
        <dbReference type="EMBL" id="NMG20087.1"/>
    </source>
</evidence>
<feature type="transmembrane region" description="Helical" evidence="1">
    <location>
        <begin position="7"/>
        <end position="27"/>
    </location>
</feature>
<keyword evidence="2" id="KW-0378">Hydrolase</keyword>
<name>A0ABX1P9C4_9CYAN</name>
<proteinExistence type="predicted"/>
<keyword evidence="2" id="KW-0645">Protease</keyword>
<dbReference type="GO" id="GO:0006508">
    <property type="term" value="P:proteolysis"/>
    <property type="evidence" value="ECO:0007669"/>
    <property type="project" value="UniProtKB-KW"/>
</dbReference>
<feature type="transmembrane region" description="Helical" evidence="1">
    <location>
        <begin position="173"/>
        <end position="194"/>
    </location>
</feature>
<dbReference type="SUPFAM" id="SSF53474">
    <property type="entry name" value="alpha/beta-Hydrolases"/>
    <property type="match status" value="1"/>
</dbReference>
<accession>A0ABX1P9C4</accession>
<comment type="caution">
    <text evidence="2">The sequence shown here is derived from an EMBL/GenBank/DDBJ whole genome shotgun (WGS) entry which is preliminary data.</text>
</comment>
<feature type="transmembrane region" description="Helical" evidence="1">
    <location>
        <begin position="47"/>
        <end position="71"/>
    </location>
</feature>
<keyword evidence="3" id="KW-1185">Reference proteome</keyword>
<organism evidence="2 3">
    <name type="scientific">Brasilonema bromeliae SPC951</name>
    <dbReference type="NCBI Taxonomy" id="385972"/>
    <lineage>
        <taxon>Bacteria</taxon>
        <taxon>Bacillati</taxon>
        <taxon>Cyanobacteriota</taxon>
        <taxon>Cyanophyceae</taxon>
        <taxon>Nostocales</taxon>
        <taxon>Scytonemataceae</taxon>
        <taxon>Brasilonema</taxon>
        <taxon>Bromeliae group (in: Brasilonema)</taxon>
    </lineage>
</organism>
<dbReference type="InterPro" id="IPR029058">
    <property type="entry name" value="AB_hydrolase_fold"/>
</dbReference>
<evidence type="ECO:0000256" key="1">
    <source>
        <dbReference type="SAM" id="Phobius"/>
    </source>
</evidence>
<keyword evidence="1" id="KW-1133">Transmembrane helix</keyword>
<dbReference type="GO" id="GO:0008233">
    <property type="term" value="F:peptidase activity"/>
    <property type="evidence" value="ECO:0007669"/>
    <property type="project" value="UniProtKB-KW"/>
</dbReference>
<keyword evidence="1" id="KW-0812">Transmembrane</keyword>